<comment type="similarity">
    <text evidence="1">Belongs to the glycosyl hydrolase 43 family.</text>
</comment>
<dbReference type="CDD" id="cd09002">
    <property type="entry name" value="GH43_XYL-like"/>
    <property type="match status" value="1"/>
</dbReference>
<evidence type="ECO:0000259" key="6">
    <source>
        <dbReference type="Pfam" id="PF17851"/>
    </source>
</evidence>
<reference evidence="7 8" key="1">
    <citation type="submission" date="2018-08" db="EMBL/GenBank/DDBJ databases">
        <title>A genome reference for cultivated species of the human gut microbiota.</title>
        <authorList>
            <person name="Zou Y."/>
            <person name="Xue W."/>
            <person name="Luo G."/>
        </authorList>
    </citation>
    <scope>NUCLEOTIDE SEQUENCE [LARGE SCALE GENOMIC DNA]</scope>
    <source>
        <strain evidence="7 8">TF10-3AC</strain>
    </source>
</reference>
<dbReference type="InterPro" id="IPR051795">
    <property type="entry name" value="Glycosyl_Hydrlase_43"/>
</dbReference>
<keyword evidence="3" id="KW-0326">Glycosidase</keyword>
<name>A0A3E4N4T4_9BACT</name>
<gene>
    <name evidence="7" type="ORF">DXD04_04340</name>
</gene>
<dbReference type="InterPro" id="IPR023296">
    <property type="entry name" value="Glyco_hydro_beta-prop_sf"/>
</dbReference>
<dbReference type="GO" id="GO:0005975">
    <property type="term" value="P:carbohydrate metabolic process"/>
    <property type="evidence" value="ECO:0007669"/>
    <property type="project" value="InterPro"/>
</dbReference>
<evidence type="ECO:0000256" key="5">
    <source>
        <dbReference type="PIRSR" id="PIRSR606710-2"/>
    </source>
</evidence>
<dbReference type="CDD" id="cd08983">
    <property type="entry name" value="GH43_Bt3655-like"/>
    <property type="match status" value="1"/>
</dbReference>
<feature type="site" description="Important for catalytic activity, responsible for pKa modulation of the active site Glu and correct orientation of both the proton donor and substrate" evidence="5">
    <location>
        <position position="129"/>
    </location>
</feature>
<dbReference type="InterPro" id="IPR006710">
    <property type="entry name" value="Glyco_hydro_43"/>
</dbReference>
<dbReference type="Pfam" id="PF04616">
    <property type="entry name" value="Glyco_hydro_43"/>
    <property type="match status" value="1"/>
</dbReference>
<dbReference type="Gene3D" id="2.60.120.200">
    <property type="match status" value="1"/>
</dbReference>
<dbReference type="AlphaFoldDB" id="A0A3E4N4T4"/>
<evidence type="ECO:0000313" key="8">
    <source>
        <dbReference type="Proteomes" id="UP000260862"/>
    </source>
</evidence>
<evidence type="ECO:0000256" key="3">
    <source>
        <dbReference type="ARBA" id="ARBA00023295"/>
    </source>
</evidence>
<dbReference type="PANTHER" id="PTHR42812:SF2">
    <property type="entry name" value="XYLOSIDASE_ARABINOSIDASE"/>
    <property type="match status" value="1"/>
</dbReference>
<feature type="active site" description="Proton acceptor" evidence="4">
    <location>
        <position position="34"/>
    </location>
</feature>
<dbReference type="SUPFAM" id="SSF75005">
    <property type="entry name" value="Arabinanase/levansucrase/invertase"/>
    <property type="match status" value="3"/>
</dbReference>
<evidence type="ECO:0000256" key="4">
    <source>
        <dbReference type="PIRSR" id="PIRSR606710-1"/>
    </source>
</evidence>
<organism evidence="7 8">
    <name type="scientific">Phocaeicola plebeius</name>
    <dbReference type="NCBI Taxonomy" id="310297"/>
    <lineage>
        <taxon>Bacteria</taxon>
        <taxon>Pseudomonadati</taxon>
        <taxon>Bacteroidota</taxon>
        <taxon>Bacteroidia</taxon>
        <taxon>Bacteroidales</taxon>
        <taxon>Bacteroidaceae</taxon>
        <taxon>Phocaeicola</taxon>
    </lineage>
</organism>
<evidence type="ECO:0000313" key="7">
    <source>
        <dbReference type="EMBL" id="RGK57154.1"/>
    </source>
</evidence>
<dbReference type="InterPro" id="IPR041542">
    <property type="entry name" value="GH43_C2"/>
</dbReference>
<feature type="active site" description="Proton donor" evidence="4">
    <location>
        <position position="186"/>
    </location>
</feature>
<dbReference type="EMBL" id="QSQT01000006">
    <property type="protein sequence ID" value="RGK57154.1"/>
    <property type="molecule type" value="Genomic_DNA"/>
</dbReference>
<keyword evidence="8" id="KW-1185">Reference proteome</keyword>
<sequence>MRKLFLFIVCFILFGVGIKAQRFPQAVLPGDYPDPSILRDGKDYYMTHSPFYYAPGFLIWHSTDLMRWEPVCQALPEYEGSAMAPDLLKYQNRYYIYYPTSTGENYVIYADNIRGPWSKPVKLDVKGIDPGHVVGEDGKRYLFTNNGWITPLSDDGLKVTGKSRKVYDGWEYPANWVTEGKDMYLESPKLLYKDGYYYMMSAEGGTAGPATSHMCVVARSKSVFGPWENSPYNPIVHTYSASENWWSKGHGTLVDDVNGNWWVVYHAYANGYHTLGRSTLIEPIEWTSDGWCRTQQEAVWLSENRQPEWKMELSDDFSKPELGIQWTFWKEYAPKALTFTEGEMQVKAKGRTPADGRLLLVTAMDKCYETEVEVRLGNGNIGGLLLYYNEEAYAGVSSDGKNFTVYRGEEKPLTVANKIGKNFRVKLLNQGNRLKMSVSADGKSWEVLAQNVDVARLNHNVYKEFYALRPALFAAGKGKTGFRNFCYRNAIPEEKDMGAYLMVFHRDETHGLYMAVSRDGYTFTAVNEGEPVLAGDTIAQQRGIRDPHIFRGPDGAFYLAMTDLHVFGLRDGYRKTEWERGPEYGWGNNRGLVLMKSWDLIHWNRANIRFDKLSAGLSEVGCVWAPEVTYDDKKGKLMIYYTMRFKSEANKLYYVYVNDDFNKIESTPQILFEYPMDGVSAIDGDITKIGDKYHLFYVAHDGVGGIKQAVSDRMNGGYVYDARWYDFEPKACEAPNVWKRIGEDKWVLMYDIFSIHPHNFGFAETSDFVHFKNLGHFNEGVMKTTNYTSPKHGAVIHLTKEEADNLEEYWKIHQRKYDRETFLRQQGQHTEK</sequence>
<keyword evidence="2" id="KW-0378">Hydrolase</keyword>
<dbReference type="SUPFAM" id="SSF49899">
    <property type="entry name" value="Concanavalin A-like lectins/glucanases"/>
    <property type="match status" value="1"/>
</dbReference>
<dbReference type="Gene3D" id="2.115.10.20">
    <property type="entry name" value="Glycosyl hydrolase domain, family 43"/>
    <property type="match status" value="2"/>
</dbReference>
<evidence type="ECO:0000256" key="2">
    <source>
        <dbReference type="ARBA" id="ARBA00022801"/>
    </source>
</evidence>
<dbReference type="Pfam" id="PF17851">
    <property type="entry name" value="GH43_C2"/>
    <property type="match status" value="1"/>
</dbReference>
<dbReference type="InterPro" id="IPR013320">
    <property type="entry name" value="ConA-like_dom_sf"/>
</dbReference>
<evidence type="ECO:0000256" key="1">
    <source>
        <dbReference type="ARBA" id="ARBA00009865"/>
    </source>
</evidence>
<protein>
    <submittedName>
        <fullName evidence="7">Beta-xylosidase</fullName>
    </submittedName>
</protein>
<feature type="domain" description="Beta-xylosidase C-terminal Concanavalin A-like" evidence="6">
    <location>
        <begin position="314"/>
        <end position="479"/>
    </location>
</feature>
<dbReference type="Proteomes" id="UP000260862">
    <property type="component" value="Unassembled WGS sequence"/>
</dbReference>
<proteinExistence type="inferred from homology"/>
<comment type="caution">
    <text evidence="7">The sequence shown here is derived from an EMBL/GenBank/DDBJ whole genome shotgun (WGS) entry which is preliminary data.</text>
</comment>
<dbReference type="RefSeq" id="WP_117671203.1">
    <property type="nucleotide sequence ID" value="NZ_CABOGR010000006.1"/>
</dbReference>
<accession>A0A3E4N4T4</accession>
<dbReference type="PANTHER" id="PTHR42812">
    <property type="entry name" value="BETA-XYLOSIDASE"/>
    <property type="match status" value="1"/>
</dbReference>
<dbReference type="GO" id="GO:0004553">
    <property type="term" value="F:hydrolase activity, hydrolyzing O-glycosyl compounds"/>
    <property type="evidence" value="ECO:0007669"/>
    <property type="project" value="InterPro"/>
</dbReference>